<dbReference type="InterPro" id="IPR015943">
    <property type="entry name" value="WD40/YVTN_repeat-like_dom_sf"/>
</dbReference>
<dbReference type="InterPro" id="IPR019405">
    <property type="entry name" value="Lactonase_7-beta_prop"/>
</dbReference>
<dbReference type="PROSITE" id="PS51257">
    <property type="entry name" value="PROKAR_LIPOPROTEIN"/>
    <property type="match status" value="1"/>
</dbReference>
<dbReference type="AlphaFoldDB" id="A0A7G8BL44"/>
<reference evidence="3 4" key="1">
    <citation type="submission" date="2020-08" db="EMBL/GenBank/DDBJ databases">
        <title>Edaphobacter telluris sp. nov. and Acidobacterium dinghuensis sp. nov., two acidobacteria isolated from forest soil.</title>
        <authorList>
            <person name="Fu J."/>
            <person name="Qiu L."/>
        </authorList>
    </citation>
    <scope>NUCLEOTIDE SEQUENCE [LARGE SCALE GENOMIC DNA]</scope>
    <source>
        <strain evidence="3">4Y35</strain>
    </source>
</reference>
<evidence type="ECO:0000313" key="4">
    <source>
        <dbReference type="Proteomes" id="UP000515312"/>
    </source>
</evidence>
<dbReference type="InterPro" id="IPR050282">
    <property type="entry name" value="Cycloisomerase_2"/>
</dbReference>
<organism evidence="3 4">
    <name type="scientific">Alloacidobacterium dinghuense</name>
    <dbReference type="NCBI Taxonomy" id="2763107"/>
    <lineage>
        <taxon>Bacteria</taxon>
        <taxon>Pseudomonadati</taxon>
        <taxon>Acidobacteriota</taxon>
        <taxon>Terriglobia</taxon>
        <taxon>Terriglobales</taxon>
        <taxon>Acidobacteriaceae</taxon>
        <taxon>Alloacidobacterium</taxon>
    </lineage>
</organism>
<evidence type="ECO:0000256" key="1">
    <source>
        <dbReference type="ARBA" id="ARBA00005564"/>
    </source>
</evidence>
<name>A0A7G8BL44_9BACT</name>
<dbReference type="PANTHER" id="PTHR30344:SF1">
    <property type="entry name" value="6-PHOSPHOGLUCONOLACTONASE"/>
    <property type="match status" value="1"/>
</dbReference>
<dbReference type="RefSeq" id="WP_186744557.1">
    <property type="nucleotide sequence ID" value="NZ_CP060394.1"/>
</dbReference>
<dbReference type="KEGG" id="adin:H7849_04685"/>
<dbReference type="GO" id="GO:0006006">
    <property type="term" value="P:glucose metabolic process"/>
    <property type="evidence" value="ECO:0007669"/>
    <property type="project" value="UniProtKB-KW"/>
</dbReference>
<sequence length="421" mass="43298">MKLRKSGRTLLATATILGLGLGLTSCSPSNTVDFVYVTASKNNPGQISVYKVDSESGALTQIQDSPYPSGGRNPVGTITSPDGKYLYVINKDDNSIVEFAIGTDGKIYQQQTCNTPGSEPVALTMNASETLLYVVDFFSPTTPGGPVYSSANPGPGALIVYPVDKTTGNIGGSGCAPVQQTFVDANNVTQTATYVPIGFQPTGVNALANGNSVFVAAQDGLPSATSTLGVVDAFDVNSSGTLSPVTTYPTGTAPSSIASDPTNRFLYVTDSRQNQLITYTILSTGILNASQNPPVKTDTFPVAITVDPRGFYIYVANYNASDINAYAINQSTGTPSAVAGASAYATGAGPSCVLVEPGLGRFIYTANFIDNTVTGMELNPNTGALTANQNSPYLSAGQPTCAAAIPHGNHSTQAVSATAGS</sequence>
<dbReference type="SUPFAM" id="SSF75011">
    <property type="entry name" value="3-carboxy-cis,cis-mucoante lactonizing enzyme"/>
    <property type="match status" value="1"/>
</dbReference>
<protein>
    <submittedName>
        <fullName evidence="3">Beta-propeller fold lactonase family protein</fullName>
    </submittedName>
</protein>
<accession>A0A7G8BL44</accession>
<proteinExistence type="inferred from homology"/>
<keyword evidence="4" id="KW-1185">Reference proteome</keyword>
<dbReference type="Gene3D" id="2.130.10.10">
    <property type="entry name" value="YVTN repeat-like/Quinoprotein amine dehydrogenase"/>
    <property type="match status" value="3"/>
</dbReference>
<keyword evidence="2" id="KW-0313">Glucose metabolism</keyword>
<dbReference type="EMBL" id="CP060394">
    <property type="protein sequence ID" value="QNI33264.1"/>
    <property type="molecule type" value="Genomic_DNA"/>
</dbReference>
<gene>
    <name evidence="3" type="ORF">H7849_04685</name>
</gene>
<evidence type="ECO:0000313" key="3">
    <source>
        <dbReference type="EMBL" id="QNI33264.1"/>
    </source>
</evidence>
<dbReference type="PANTHER" id="PTHR30344">
    <property type="entry name" value="6-PHOSPHOGLUCONOLACTONASE-RELATED"/>
    <property type="match status" value="1"/>
</dbReference>
<dbReference type="Proteomes" id="UP000515312">
    <property type="component" value="Chromosome"/>
</dbReference>
<dbReference type="Pfam" id="PF10282">
    <property type="entry name" value="Lactonase"/>
    <property type="match status" value="2"/>
</dbReference>
<keyword evidence="2" id="KW-0119">Carbohydrate metabolism</keyword>
<dbReference type="GO" id="GO:0017057">
    <property type="term" value="F:6-phosphogluconolactonase activity"/>
    <property type="evidence" value="ECO:0007669"/>
    <property type="project" value="TreeGrafter"/>
</dbReference>
<comment type="similarity">
    <text evidence="1">Belongs to the cycloisomerase 2 family.</text>
</comment>
<evidence type="ECO:0000256" key="2">
    <source>
        <dbReference type="ARBA" id="ARBA00022526"/>
    </source>
</evidence>